<organism evidence="2 3">
    <name type="scientific">Albula glossodonta</name>
    <name type="common">roundjaw bonefish</name>
    <dbReference type="NCBI Taxonomy" id="121402"/>
    <lineage>
        <taxon>Eukaryota</taxon>
        <taxon>Metazoa</taxon>
        <taxon>Chordata</taxon>
        <taxon>Craniata</taxon>
        <taxon>Vertebrata</taxon>
        <taxon>Euteleostomi</taxon>
        <taxon>Actinopterygii</taxon>
        <taxon>Neopterygii</taxon>
        <taxon>Teleostei</taxon>
        <taxon>Albuliformes</taxon>
        <taxon>Albulidae</taxon>
        <taxon>Albula</taxon>
    </lineage>
</organism>
<dbReference type="AlphaFoldDB" id="A0A8T2P732"/>
<comment type="caution">
    <text evidence="2">The sequence shown here is derived from an EMBL/GenBank/DDBJ whole genome shotgun (WGS) entry which is preliminary data.</text>
</comment>
<proteinExistence type="predicted"/>
<sequence>MHGEGQGKIPYRNGMIMNSLVLGKYRALGTGTSQVSTGRKPQDASAMQRADQNLVKYGRSQHHSTSGLRIVSLHGSRLVQSLRRPKSSQISAGIRAEPEPRRRCCSGHGETPRCESGREAR</sequence>
<evidence type="ECO:0000313" key="2">
    <source>
        <dbReference type="EMBL" id="KAG9344457.1"/>
    </source>
</evidence>
<evidence type="ECO:0000256" key="1">
    <source>
        <dbReference type="SAM" id="MobiDB-lite"/>
    </source>
</evidence>
<feature type="compositionally biased region" description="Basic and acidic residues" evidence="1">
    <location>
        <begin position="110"/>
        <end position="121"/>
    </location>
</feature>
<name>A0A8T2P732_9TELE</name>
<dbReference type="EMBL" id="JAFBMS010000020">
    <property type="protein sequence ID" value="KAG9344457.1"/>
    <property type="molecule type" value="Genomic_DNA"/>
</dbReference>
<reference evidence="2" key="1">
    <citation type="thesis" date="2021" institute="BYU ScholarsArchive" country="Provo, UT, USA">
        <title>Applications of and Algorithms for Genome Assembly and Genomic Analyses with an Emphasis on Marine Teleosts.</title>
        <authorList>
            <person name="Pickett B.D."/>
        </authorList>
    </citation>
    <scope>NUCLEOTIDE SEQUENCE</scope>
    <source>
        <strain evidence="2">HI-2016</strain>
    </source>
</reference>
<dbReference type="Proteomes" id="UP000824540">
    <property type="component" value="Unassembled WGS sequence"/>
</dbReference>
<gene>
    <name evidence="2" type="ORF">JZ751_011127</name>
</gene>
<keyword evidence="3" id="KW-1185">Reference proteome</keyword>
<feature type="region of interest" description="Disordered" evidence="1">
    <location>
        <begin position="31"/>
        <end position="51"/>
    </location>
</feature>
<accession>A0A8T2P732</accession>
<feature type="region of interest" description="Disordered" evidence="1">
    <location>
        <begin position="80"/>
        <end position="121"/>
    </location>
</feature>
<evidence type="ECO:0000313" key="3">
    <source>
        <dbReference type="Proteomes" id="UP000824540"/>
    </source>
</evidence>
<protein>
    <submittedName>
        <fullName evidence="2">Uncharacterized protein</fullName>
    </submittedName>
</protein>